<accession>A0A0F7VMA5</accession>
<gene>
    <name evidence="2" type="ORF">sle1_026</name>
</gene>
<dbReference type="AlphaFoldDB" id="A0A0F7VMA5"/>
<sequence>MANAPTRPPTYRSGRRPPKGHRRVPRPMRDRLLTAAQRLDEAGFPDSAADVRAVAAPGGWTMLRAKDTAEKSSGTNLPLTIDRDLRDALKEKADEFGVTLGSVVADGFRKVVAGEWLPPKLARSSTANKVVLNVRVDDDLRKQVDAIKDRLTREAGYRVTQSSIAIAWMAEDLGVDVATVDTEPAE</sequence>
<feature type="compositionally biased region" description="Basic residues" evidence="1">
    <location>
        <begin position="13"/>
        <end position="26"/>
    </location>
</feature>
<organism evidence="2 3">
    <name type="scientific">Streptomyces leeuwenhoekii</name>
    <dbReference type="NCBI Taxonomy" id="1437453"/>
    <lineage>
        <taxon>Bacteria</taxon>
        <taxon>Bacillati</taxon>
        <taxon>Actinomycetota</taxon>
        <taxon>Actinomycetes</taxon>
        <taxon>Kitasatosporales</taxon>
        <taxon>Streptomycetaceae</taxon>
        <taxon>Streptomyces</taxon>
    </lineage>
</organism>
<keyword evidence="2" id="KW-0614">Plasmid</keyword>
<dbReference type="EMBL" id="LN831788">
    <property type="protein sequence ID" value="CQR59193.1"/>
    <property type="molecule type" value="Genomic_DNA"/>
</dbReference>
<feature type="region of interest" description="Disordered" evidence="1">
    <location>
        <begin position="1"/>
        <end position="29"/>
    </location>
</feature>
<protein>
    <submittedName>
        <fullName evidence="2">Sle1_026 protein</fullName>
    </submittedName>
</protein>
<dbReference type="PATRIC" id="fig|1437453.6.peg.7151"/>
<evidence type="ECO:0000313" key="2">
    <source>
        <dbReference type="EMBL" id="CQR59193.1"/>
    </source>
</evidence>
<proteinExistence type="predicted"/>
<evidence type="ECO:0000256" key="1">
    <source>
        <dbReference type="SAM" id="MobiDB-lite"/>
    </source>
</evidence>
<geneLocation type="plasmid" evidence="2 3">
    <name>pSLE1</name>
</geneLocation>
<evidence type="ECO:0000313" key="3">
    <source>
        <dbReference type="Proteomes" id="UP000035016"/>
    </source>
</evidence>
<reference evidence="3" key="1">
    <citation type="submission" date="2015-02" db="EMBL/GenBank/DDBJ databases">
        <authorList>
            <person name="Gomez-Escribano P.J."/>
        </authorList>
    </citation>
    <scope>NUCLEOTIDE SEQUENCE [LARGE SCALE GENOMIC DNA]</scope>
    <source>
        <strain evidence="3">C34 (DSM 42122 / NRRL B-24963)</strain>
        <plasmid evidence="3">pSLE1</plasmid>
    </source>
</reference>
<name>A0A0F7VMA5_STRLW</name>
<dbReference type="KEGG" id="sle:sle1_026"/>
<dbReference type="Proteomes" id="UP000035016">
    <property type="component" value="Plasmid pSLE1"/>
</dbReference>